<comment type="caution">
    <text evidence="1">The sequence shown here is derived from an EMBL/GenBank/DDBJ whole genome shotgun (WGS) entry which is preliminary data.</text>
</comment>
<proteinExistence type="predicted"/>
<evidence type="ECO:0000313" key="1">
    <source>
        <dbReference type="EMBL" id="MBW6532145.1"/>
    </source>
</evidence>
<evidence type="ECO:0000313" key="2">
    <source>
        <dbReference type="Proteomes" id="UP000759103"/>
    </source>
</evidence>
<protein>
    <submittedName>
        <fullName evidence="1">Uncharacterized protein</fullName>
    </submittedName>
</protein>
<reference evidence="1 2" key="1">
    <citation type="submission" date="2021-07" db="EMBL/GenBank/DDBJ databases">
        <title>Sphingomonas sp.</title>
        <authorList>
            <person name="Feng G."/>
            <person name="Li J."/>
            <person name="Pan M."/>
        </authorList>
    </citation>
    <scope>NUCLEOTIDE SEQUENCE [LARGE SCALE GENOMIC DNA]</scope>
    <source>
        <strain evidence="1 2">RRHST34</strain>
    </source>
</reference>
<name>A0ABS7BRK4_9SPHN</name>
<keyword evidence="2" id="KW-1185">Reference proteome</keyword>
<dbReference type="Proteomes" id="UP000759103">
    <property type="component" value="Unassembled WGS sequence"/>
</dbReference>
<sequence>MIEEEENFVFRSSITNPRPYVPQALSEIEDQLGSMMLKSPHFKDRTGYFPDLSLESSFFKLNSGLDRMREKLGEDVHAKAIELSGRAKALFLQAPDIASEKTREGNRLLDEIDQLINAVRRHRYESGLTDDEGEVTGD</sequence>
<accession>A0ABS7BRK4</accession>
<dbReference type="RefSeq" id="WP_219749658.1">
    <property type="nucleotide sequence ID" value="NZ_JAHXZN010000006.1"/>
</dbReference>
<gene>
    <name evidence="1" type="ORF">KZ820_15495</name>
</gene>
<organism evidence="1 2">
    <name type="scientific">Sphingomonas citri</name>
    <dbReference type="NCBI Taxonomy" id="2862499"/>
    <lineage>
        <taxon>Bacteria</taxon>
        <taxon>Pseudomonadati</taxon>
        <taxon>Pseudomonadota</taxon>
        <taxon>Alphaproteobacteria</taxon>
        <taxon>Sphingomonadales</taxon>
        <taxon>Sphingomonadaceae</taxon>
        <taxon>Sphingomonas</taxon>
    </lineage>
</organism>
<dbReference type="EMBL" id="JAHXZN010000006">
    <property type="protein sequence ID" value="MBW6532145.1"/>
    <property type="molecule type" value="Genomic_DNA"/>
</dbReference>